<protein>
    <submittedName>
        <fullName evidence="2">FIVAR domain-containing protein</fullName>
    </submittedName>
</protein>
<feature type="non-terminal residue" evidence="2">
    <location>
        <position position="93"/>
    </location>
</feature>
<dbReference type="EMBL" id="JAEHNR010000113">
    <property type="protein sequence ID" value="MBL1072626.1"/>
    <property type="molecule type" value="Genomic_DNA"/>
</dbReference>
<feature type="compositionally biased region" description="Basic and acidic residues" evidence="1">
    <location>
        <begin position="83"/>
        <end position="93"/>
    </location>
</feature>
<keyword evidence="3" id="KW-1185">Reference proteome</keyword>
<evidence type="ECO:0000313" key="2">
    <source>
        <dbReference type="EMBL" id="MBL1072626.1"/>
    </source>
</evidence>
<dbReference type="Proteomes" id="UP000640912">
    <property type="component" value="Unassembled WGS sequence"/>
</dbReference>
<sequence>AEQTAKTLNDDLGNLNQAISDANSAKSTPNYTEADSGKQTALDDALSEAEKAKNSNDPSAVATATKHLQDAQSGLNGNSNLAKAKDQADQNIA</sequence>
<organism evidence="2 3">
    <name type="scientific">Lactobacillus kitasatonis</name>
    <dbReference type="NCBI Taxonomy" id="237446"/>
    <lineage>
        <taxon>Bacteria</taxon>
        <taxon>Bacillati</taxon>
        <taxon>Bacillota</taxon>
        <taxon>Bacilli</taxon>
        <taxon>Lactobacillales</taxon>
        <taxon>Lactobacillaceae</taxon>
        <taxon>Lactobacillus</taxon>
    </lineage>
</organism>
<comment type="caution">
    <text evidence="2">The sequence shown here is derived from an EMBL/GenBank/DDBJ whole genome shotgun (WGS) entry which is preliminary data.</text>
</comment>
<evidence type="ECO:0000256" key="1">
    <source>
        <dbReference type="SAM" id="MobiDB-lite"/>
    </source>
</evidence>
<feature type="region of interest" description="Disordered" evidence="1">
    <location>
        <begin position="20"/>
        <end position="93"/>
    </location>
</feature>
<proteinExistence type="predicted"/>
<accession>A0ABS1LWR4</accession>
<dbReference type="InterPro" id="IPR009063">
    <property type="entry name" value="Ig/albumin-bd_sf"/>
</dbReference>
<dbReference type="Pfam" id="PF07554">
    <property type="entry name" value="FIVAR"/>
    <property type="match status" value="1"/>
</dbReference>
<evidence type="ECO:0000313" key="3">
    <source>
        <dbReference type="Proteomes" id="UP000640912"/>
    </source>
</evidence>
<feature type="non-terminal residue" evidence="2">
    <location>
        <position position="1"/>
    </location>
</feature>
<feature type="compositionally biased region" description="Polar residues" evidence="1">
    <location>
        <begin position="20"/>
        <end position="39"/>
    </location>
</feature>
<dbReference type="RefSeq" id="WP_202018623.1">
    <property type="nucleotide sequence ID" value="NZ_JAEHNR010000113.1"/>
</dbReference>
<name>A0ABS1LWR4_9LACO</name>
<dbReference type="Gene3D" id="1.20.120.1850">
    <property type="entry name" value="Ebh helix bundles repeating unit (S and A modules)"/>
    <property type="match status" value="1"/>
</dbReference>
<dbReference type="SUPFAM" id="SSF46997">
    <property type="entry name" value="Bacterial immunoglobulin/albumin-binding domains"/>
    <property type="match status" value="1"/>
</dbReference>
<feature type="compositionally biased region" description="Polar residues" evidence="1">
    <location>
        <begin position="70"/>
        <end position="81"/>
    </location>
</feature>
<reference evidence="2 3" key="1">
    <citation type="journal article" date="2021" name="Microorganisms">
        <title>Dual Inhibition of Salmonella enterica and Clostridium perfringens by New Probiotic Candidates Isolated from Chicken Intestinal Mucosa.</title>
        <authorList>
            <person name="Lone A."/>
            <person name="Mottawea W."/>
            <person name="Ait Chait Y."/>
            <person name="Hammami R."/>
        </authorList>
    </citation>
    <scope>NUCLEOTIDE SEQUENCE [LARGE SCALE GENOMIC DNA]</scope>
    <source>
        <strain evidence="2 3">A12</strain>
    </source>
</reference>
<gene>
    <name evidence="2" type="ORF">JEM47_09190</name>
</gene>